<accession>A0A081R191</accession>
<evidence type="ECO:0000313" key="2">
    <source>
        <dbReference type="EMBL" id="VTS19383.1"/>
    </source>
</evidence>
<evidence type="ECO:0000313" key="4">
    <source>
        <dbReference type="Proteomes" id="UP000387692"/>
    </source>
</evidence>
<proteinExistence type="predicted"/>
<reference evidence="1 3" key="1">
    <citation type="submission" date="2014-05" db="EMBL/GenBank/DDBJ databases">
        <authorList>
            <person name="Daugherty S.C."/>
            <person name="Tallon L.J."/>
            <person name="Sadzewicz L."/>
            <person name="Kilian M."/>
            <person name="Tettelin H."/>
        </authorList>
    </citation>
    <scope>NUCLEOTIDE SEQUENCE [LARGE SCALE GENOMIC DNA]</scope>
    <source>
        <strain evidence="1 3">SK608</strain>
    </source>
</reference>
<gene>
    <name evidence="2" type="ORF">NCTC11189_00275</name>
    <name evidence="1" type="ORF">SK608_0262</name>
</gene>
<dbReference type="RefSeq" id="WP_162837272.1">
    <property type="nucleotide sequence ID" value="NZ_CABEHV010000004.1"/>
</dbReference>
<dbReference type="Proteomes" id="UP000387692">
    <property type="component" value="Unassembled WGS sequence"/>
</dbReference>
<dbReference type="EMBL" id="CABEHV010000004">
    <property type="protein sequence ID" value="VTS19383.1"/>
    <property type="molecule type" value="Genomic_DNA"/>
</dbReference>
<name>A0A081R191_STRMT</name>
<evidence type="ECO:0000313" key="3">
    <source>
        <dbReference type="Proteomes" id="UP000028022"/>
    </source>
</evidence>
<evidence type="ECO:0000313" key="1">
    <source>
        <dbReference type="EMBL" id="KEQ48964.1"/>
    </source>
</evidence>
<sequence length="50" mass="5899">MSKITLDQAKIDMYINLLKRGAIDFSFVNKRFRDRVRKELERLGLSNLAN</sequence>
<protein>
    <submittedName>
        <fullName evidence="1">Uncharacterized protein</fullName>
    </submittedName>
</protein>
<dbReference type="Proteomes" id="UP000028022">
    <property type="component" value="Unassembled WGS sequence"/>
</dbReference>
<dbReference type="EMBL" id="JPFZ01000007">
    <property type="protein sequence ID" value="KEQ48964.1"/>
    <property type="molecule type" value="Genomic_DNA"/>
</dbReference>
<organism evidence="1 3">
    <name type="scientific">Streptococcus mitis</name>
    <dbReference type="NCBI Taxonomy" id="28037"/>
    <lineage>
        <taxon>Bacteria</taxon>
        <taxon>Bacillati</taxon>
        <taxon>Bacillota</taxon>
        <taxon>Bacilli</taxon>
        <taxon>Lactobacillales</taxon>
        <taxon>Streptococcaceae</taxon>
        <taxon>Streptococcus</taxon>
        <taxon>Streptococcus mitis group</taxon>
    </lineage>
</organism>
<dbReference type="AlphaFoldDB" id="A0A081R191"/>
<reference evidence="2 4" key="2">
    <citation type="submission" date="2019-05" db="EMBL/GenBank/DDBJ databases">
        <authorList>
            <consortium name="Pathogen Informatics"/>
        </authorList>
    </citation>
    <scope>NUCLEOTIDE SEQUENCE [LARGE SCALE GENOMIC DNA]</scope>
    <source>
        <strain evidence="2 4">NCTC11189</strain>
    </source>
</reference>